<dbReference type="InterPro" id="IPR011701">
    <property type="entry name" value="MFS"/>
</dbReference>
<feature type="transmembrane region" description="Helical" evidence="6">
    <location>
        <begin position="94"/>
        <end position="114"/>
    </location>
</feature>
<keyword evidence="2" id="KW-0813">Transport</keyword>
<feature type="transmembrane region" description="Helical" evidence="6">
    <location>
        <begin position="394"/>
        <end position="417"/>
    </location>
</feature>
<evidence type="ECO:0000256" key="3">
    <source>
        <dbReference type="ARBA" id="ARBA00022692"/>
    </source>
</evidence>
<evidence type="ECO:0000256" key="2">
    <source>
        <dbReference type="ARBA" id="ARBA00022448"/>
    </source>
</evidence>
<feature type="transmembrane region" description="Helical" evidence="6">
    <location>
        <begin position="265"/>
        <end position="285"/>
    </location>
</feature>
<accession>A0AAD9VXG2</accession>
<feature type="transmembrane region" description="Helical" evidence="6">
    <location>
        <begin position="452"/>
        <end position="475"/>
    </location>
</feature>
<organism evidence="8 9">
    <name type="scientific">Phomopsis amygdali</name>
    <name type="common">Fusicoccum amygdali</name>
    <dbReference type="NCBI Taxonomy" id="1214568"/>
    <lineage>
        <taxon>Eukaryota</taxon>
        <taxon>Fungi</taxon>
        <taxon>Dikarya</taxon>
        <taxon>Ascomycota</taxon>
        <taxon>Pezizomycotina</taxon>
        <taxon>Sordariomycetes</taxon>
        <taxon>Sordariomycetidae</taxon>
        <taxon>Diaporthales</taxon>
        <taxon>Diaporthaceae</taxon>
        <taxon>Diaporthe</taxon>
    </lineage>
</organism>
<dbReference type="InterPro" id="IPR020846">
    <property type="entry name" value="MFS_dom"/>
</dbReference>
<keyword evidence="4 6" id="KW-1133">Transmembrane helix</keyword>
<feature type="transmembrane region" description="Helical" evidence="6">
    <location>
        <begin position="64"/>
        <end position="82"/>
    </location>
</feature>
<reference evidence="8" key="1">
    <citation type="submission" date="2023-06" db="EMBL/GenBank/DDBJ databases">
        <authorList>
            <person name="Noh H."/>
        </authorList>
    </citation>
    <scope>NUCLEOTIDE SEQUENCE</scope>
    <source>
        <strain evidence="8">DUCC20226</strain>
    </source>
</reference>
<protein>
    <recommendedName>
        <fullName evidence="7">Major facilitator superfamily (MFS) profile domain-containing protein</fullName>
    </recommendedName>
</protein>
<dbReference type="PANTHER" id="PTHR42718">
    <property type="entry name" value="MAJOR FACILITATOR SUPERFAMILY MULTIDRUG TRANSPORTER MFSC"/>
    <property type="match status" value="1"/>
</dbReference>
<feature type="transmembrane region" description="Helical" evidence="6">
    <location>
        <begin position="305"/>
        <end position="324"/>
    </location>
</feature>
<dbReference type="PANTHER" id="PTHR42718:SF9">
    <property type="entry name" value="MAJOR FACILITATOR SUPERFAMILY MULTIDRUG TRANSPORTER MFSC"/>
    <property type="match status" value="1"/>
</dbReference>
<evidence type="ECO:0000259" key="7">
    <source>
        <dbReference type="PROSITE" id="PS50850"/>
    </source>
</evidence>
<feature type="transmembrane region" description="Helical" evidence="6">
    <location>
        <begin position="126"/>
        <end position="147"/>
    </location>
</feature>
<feature type="transmembrane region" description="Helical" evidence="6">
    <location>
        <begin position="331"/>
        <end position="351"/>
    </location>
</feature>
<dbReference type="AlphaFoldDB" id="A0AAD9VXG2"/>
<dbReference type="Proteomes" id="UP001265746">
    <property type="component" value="Unassembled WGS sequence"/>
</dbReference>
<dbReference type="Gene3D" id="1.20.1720.10">
    <property type="entry name" value="Multidrug resistance protein D"/>
    <property type="match status" value="1"/>
</dbReference>
<dbReference type="GO" id="GO:0016020">
    <property type="term" value="C:membrane"/>
    <property type="evidence" value="ECO:0007669"/>
    <property type="project" value="UniProtKB-SubCell"/>
</dbReference>
<dbReference type="SUPFAM" id="SSF103473">
    <property type="entry name" value="MFS general substrate transporter"/>
    <property type="match status" value="1"/>
</dbReference>
<keyword evidence="3 6" id="KW-0812">Transmembrane</keyword>
<dbReference type="Pfam" id="PF07690">
    <property type="entry name" value="MFS_1"/>
    <property type="match status" value="1"/>
</dbReference>
<feature type="transmembrane region" description="Helical" evidence="6">
    <location>
        <begin position="153"/>
        <end position="173"/>
    </location>
</feature>
<dbReference type="EMBL" id="JAUJFL010000008">
    <property type="protein sequence ID" value="KAK2598274.1"/>
    <property type="molecule type" value="Genomic_DNA"/>
</dbReference>
<evidence type="ECO:0000313" key="8">
    <source>
        <dbReference type="EMBL" id="KAK2598274.1"/>
    </source>
</evidence>
<name>A0AAD9VXG2_PHOAM</name>
<dbReference type="InterPro" id="IPR036259">
    <property type="entry name" value="MFS_trans_sf"/>
</dbReference>
<evidence type="ECO:0000313" key="9">
    <source>
        <dbReference type="Proteomes" id="UP001265746"/>
    </source>
</evidence>
<proteinExistence type="predicted"/>
<feature type="transmembrane region" description="Helical" evidence="6">
    <location>
        <begin position="357"/>
        <end position="382"/>
    </location>
</feature>
<gene>
    <name evidence="8" type="ORF">N8I77_011698</name>
</gene>
<keyword evidence="5 6" id="KW-0472">Membrane</keyword>
<keyword evidence="9" id="KW-1185">Reference proteome</keyword>
<evidence type="ECO:0000256" key="5">
    <source>
        <dbReference type="ARBA" id="ARBA00023136"/>
    </source>
</evidence>
<dbReference type="PROSITE" id="PS50850">
    <property type="entry name" value="MFS"/>
    <property type="match status" value="1"/>
</dbReference>
<evidence type="ECO:0000256" key="4">
    <source>
        <dbReference type="ARBA" id="ARBA00022989"/>
    </source>
</evidence>
<dbReference type="Gene3D" id="1.20.1250.20">
    <property type="entry name" value="MFS general substrate transporter like domains"/>
    <property type="match status" value="1"/>
</dbReference>
<evidence type="ECO:0000256" key="6">
    <source>
        <dbReference type="SAM" id="Phobius"/>
    </source>
</evidence>
<evidence type="ECO:0000256" key="1">
    <source>
        <dbReference type="ARBA" id="ARBA00004141"/>
    </source>
</evidence>
<feature type="domain" description="Major facilitator superfamily (MFS) profile" evidence="7">
    <location>
        <begin position="1"/>
        <end position="483"/>
    </location>
</feature>
<comment type="subcellular location">
    <subcellularLocation>
        <location evidence="1">Membrane</location>
        <topology evidence="1">Multi-pass membrane protein</topology>
    </subcellularLocation>
</comment>
<feature type="transmembrane region" description="Helical" evidence="6">
    <location>
        <begin position="193"/>
        <end position="210"/>
    </location>
</feature>
<feature type="transmembrane region" description="Helical" evidence="6">
    <location>
        <begin position="222"/>
        <end position="244"/>
    </location>
</feature>
<dbReference type="GO" id="GO:0022857">
    <property type="term" value="F:transmembrane transporter activity"/>
    <property type="evidence" value="ECO:0007669"/>
    <property type="project" value="InterPro"/>
</dbReference>
<sequence>MMTGATFLNTFAVQSAVIILPTIAKDLDIPASRMQWIVSAYMLTFGCFLLLWGRIADLYGKRKVFVLGTAWVTLTTAANPFLPNEISFDVFRGLQGLGAAANVPTAIGILGTAFSPGQAKTYAFTVYSAGAPLGSVCGNIVGGFIASFASWKWVFGVMAMLAAVVTIAAIFVIPPPKEMLREKEISARETVDWVGAFLITASLLCLLFALTEGNVVGWSTPWVPALIVVSLLLIALFILWQWHLENKTTRAPLMKPSIFSIDRRFGAALLTNGLFNASFNGYLIFVTSFYQDYQNLSPLQTTLRFLPTGITGIITAAVASQLLLRIPASRLLVTSTFCVSASSLLFAVPIPPRTTSYFAYGFWAMMLSTFGADMIGPCLALFTSLTLPLAHQALGGGLLFATMQLGRAVGLAVATAVQTAVVARENGVSVQDVREVQPWEEASLKGLRAGCWLNFGFGVTALGLVLVTFRGLGVIGKPRAVDK</sequence>
<comment type="caution">
    <text evidence="8">The sequence shown here is derived from an EMBL/GenBank/DDBJ whole genome shotgun (WGS) entry which is preliminary data.</text>
</comment>
<feature type="transmembrane region" description="Helical" evidence="6">
    <location>
        <begin position="34"/>
        <end position="52"/>
    </location>
</feature>